<dbReference type="WBParaSite" id="HDID_0000961501-mRNA-1">
    <property type="protein sequence ID" value="HDID_0000961501-mRNA-1"/>
    <property type="gene ID" value="HDID_0000961501"/>
</dbReference>
<gene>
    <name evidence="2" type="ORF">HDID_LOCUS9613</name>
</gene>
<name>A0A0R3SVK5_HYMDI</name>
<reference evidence="4" key="1">
    <citation type="submission" date="2017-02" db="UniProtKB">
        <authorList>
            <consortium name="WormBaseParasite"/>
        </authorList>
    </citation>
    <scope>IDENTIFICATION</scope>
</reference>
<evidence type="ECO:0000313" key="2">
    <source>
        <dbReference type="EMBL" id="VDL61998.1"/>
    </source>
</evidence>
<reference evidence="2 3" key="2">
    <citation type="submission" date="2018-11" db="EMBL/GenBank/DDBJ databases">
        <authorList>
            <consortium name="Pathogen Informatics"/>
        </authorList>
    </citation>
    <scope>NUCLEOTIDE SEQUENCE [LARGE SCALE GENOMIC DNA]</scope>
</reference>
<accession>A0A0R3SVK5</accession>
<feature type="compositionally biased region" description="Polar residues" evidence="1">
    <location>
        <begin position="1"/>
        <end position="37"/>
    </location>
</feature>
<feature type="compositionally biased region" description="Low complexity" evidence="1">
    <location>
        <begin position="45"/>
        <end position="73"/>
    </location>
</feature>
<protein>
    <submittedName>
        <fullName evidence="4">Mediator complex subunit 15</fullName>
    </submittedName>
</protein>
<evidence type="ECO:0000313" key="3">
    <source>
        <dbReference type="Proteomes" id="UP000274504"/>
    </source>
</evidence>
<dbReference type="EMBL" id="UYSG01011342">
    <property type="protein sequence ID" value="VDL61998.1"/>
    <property type="molecule type" value="Genomic_DNA"/>
</dbReference>
<evidence type="ECO:0000313" key="4">
    <source>
        <dbReference type="WBParaSite" id="HDID_0000961501-mRNA-1"/>
    </source>
</evidence>
<proteinExistence type="predicted"/>
<dbReference type="AlphaFoldDB" id="A0A0R3SVK5"/>
<organism evidence="4">
    <name type="scientific">Hymenolepis diminuta</name>
    <name type="common">Rat tapeworm</name>
    <dbReference type="NCBI Taxonomy" id="6216"/>
    <lineage>
        <taxon>Eukaryota</taxon>
        <taxon>Metazoa</taxon>
        <taxon>Spiralia</taxon>
        <taxon>Lophotrochozoa</taxon>
        <taxon>Platyhelminthes</taxon>
        <taxon>Cestoda</taxon>
        <taxon>Eucestoda</taxon>
        <taxon>Cyclophyllidea</taxon>
        <taxon>Hymenolepididae</taxon>
        <taxon>Hymenolepis</taxon>
    </lineage>
</organism>
<sequence length="101" mass="11237">MHGTQDLQQPVTTATSNLSSVTSKDQNSNLFYASNGGQMLMGPPQQMNQSQLSNQQAPQQQHPQMYQQQQMNQTTVDASNAAFAGFRRLLAELIYHAPIDR</sequence>
<dbReference type="Proteomes" id="UP000274504">
    <property type="component" value="Unassembled WGS sequence"/>
</dbReference>
<evidence type="ECO:0000256" key="1">
    <source>
        <dbReference type="SAM" id="MobiDB-lite"/>
    </source>
</evidence>
<feature type="region of interest" description="Disordered" evidence="1">
    <location>
        <begin position="1"/>
        <end position="73"/>
    </location>
</feature>